<feature type="domain" description="At1g61320/AtMIF1 LRR" evidence="1">
    <location>
        <begin position="151"/>
        <end position="338"/>
    </location>
</feature>
<dbReference type="EMBL" id="JARBHA010000008">
    <property type="protein sequence ID" value="KAJ9694203.1"/>
    <property type="molecule type" value="Genomic_DNA"/>
</dbReference>
<reference evidence="2 3" key="1">
    <citation type="journal article" date="2023" name="BMC Biotechnol.">
        <title>Vitis rotundifolia cv Carlos genome sequencing.</title>
        <authorList>
            <person name="Huff M."/>
            <person name="Hulse-Kemp A."/>
            <person name="Scheffler B."/>
            <person name="Youngblood R."/>
            <person name="Simpson S."/>
            <person name="Babiker E."/>
            <person name="Staton M."/>
        </authorList>
    </citation>
    <scope>NUCLEOTIDE SEQUENCE [LARGE SCALE GENOMIC DNA]</scope>
    <source>
        <tissue evidence="2">Leaf</tissue>
    </source>
</reference>
<dbReference type="Pfam" id="PF23622">
    <property type="entry name" value="LRR_At1g61320_AtMIF1"/>
    <property type="match status" value="1"/>
</dbReference>
<dbReference type="PANTHER" id="PTHR34145">
    <property type="entry name" value="OS02G0105600 PROTEIN"/>
    <property type="match status" value="1"/>
</dbReference>
<dbReference type="AlphaFoldDB" id="A0AA38ZRY6"/>
<dbReference type="SUPFAM" id="SSF52058">
    <property type="entry name" value="L domain-like"/>
    <property type="match status" value="1"/>
</dbReference>
<comment type="caution">
    <text evidence="2">The sequence shown here is derived from an EMBL/GenBank/DDBJ whole genome shotgun (WGS) entry which is preliminary data.</text>
</comment>
<organism evidence="2 3">
    <name type="scientific">Vitis rotundifolia</name>
    <name type="common">Muscadine grape</name>
    <dbReference type="NCBI Taxonomy" id="103349"/>
    <lineage>
        <taxon>Eukaryota</taxon>
        <taxon>Viridiplantae</taxon>
        <taxon>Streptophyta</taxon>
        <taxon>Embryophyta</taxon>
        <taxon>Tracheophyta</taxon>
        <taxon>Spermatophyta</taxon>
        <taxon>Magnoliopsida</taxon>
        <taxon>eudicotyledons</taxon>
        <taxon>Gunneridae</taxon>
        <taxon>Pentapetalae</taxon>
        <taxon>rosids</taxon>
        <taxon>Vitales</taxon>
        <taxon>Vitaceae</taxon>
        <taxon>Viteae</taxon>
        <taxon>Vitis</taxon>
    </lineage>
</organism>
<keyword evidence="3" id="KW-1185">Reference proteome</keyword>
<proteinExistence type="predicted"/>
<gene>
    <name evidence="2" type="ORF">PVL29_009939</name>
</gene>
<sequence length="357" mass="41342">MLMRFSNYMDDFLRCREPDIFPKKFKLRTLCIPNIDRYIDFALEKRVQDMEVNYTFLGTPLPINSSIFVAKSIRVLKLTGLDLGLQNLILSDSLIEELSLNDCYVPETIRVLSEKLLLLKLTNCMKLQDIKIVAPNLQSFTYDGGYEPCEINVGALESLKSLSLKNALITDSWIEENVLKFISLQNLSINGCRNLKKVKISHGKLKNFEFVNVGNQVELELITPNVVSFFYTGILPLHTVITSTQFKARLSLTQISATIEWFLALRHLLIRFNHCKVLTLEFKKFKYVKKVPEEDSSCCKHLSVKCWRHYLTNITMENFEDIDDKESLVMFFKDSMKMSSSMRIENVDEKLILSHIH</sequence>
<dbReference type="InterPro" id="IPR053772">
    <property type="entry name" value="At1g61320/At1g61330-like"/>
</dbReference>
<dbReference type="PANTHER" id="PTHR34145:SF51">
    <property type="entry name" value="FBD DOMAIN-CONTAINING PROTEIN"/>
    <property type="match status" value="1"/>
</dbReference>
<accession>A0AA38ZRY6</accession>
<dbReference type="InterPro" id="IPR055357">
    <property type="entry name" value="LRR_At1g61320_AtMIF1"/>
</dbReference>
<dbReference type="Proteomes" id="UP001168098">
    <property type="component" value="Unassembled WGS sequence"/>
</dbReference>
<protein>
    <recommendedName>
        <fullName evidence="1">At1g61320/AtMIF1 LRR domain-containing protein</fullName>
    </recommendedName>
</protein>
<evidence type="ECO:0000313" key="3">
    <source>
        <dbReference type="Proteomes" id="UP001168098"/>
    </source>
</evidence>
<name>A0AA38ZRY6_VITRO</name>
<evidence type="ECO:0000313" key="2">
    <source>
        <dbReference type="EMBL" id="KAJ9694203.1"/>
    </source>
</evidence>
<evidence type="ECO:0000259" key="1">
    <source>
        <dbReference type="Pfam" id="PF23622"/>
    </source>
</evidence>